<dbReference type="Pfam" id="PF00646">
    <property type="entry name" value="F-box"/>
    <property type="match status" value="1"/>
</dbReference>
<protein>
    <recommendedName>
        <fullName evidence="1">F-box domain-containing protein</fullName>
    </recommendedName>
</protein>
<name>A0A3B3XTQ4_9TELE</name>
<reference evidence="2" key="1">
    <citation type="submission" date="2025-08" db="UniProtKB">
        <authorList>
            <consortium name="Ensembl"/>
        </authorList>
    </citation>
    <scope>IDENTIFICATION</scope>
</reference>
<sequence length="133" mass="15755">TNIRAKVDKYSWFLVKLPLPRSMSSIDDVSNVFGEKILDYSLSLCQGHYDYLDRIQDDLLLKIMSFLQLKDRFVLAQLSKRFNMLCNSEKFWELTVKNDCPDYHTDMEDLAKAMGWKEQENLCQKQSPHRQQL</sequence>
<dbReference type="Gene3D" id="1.20.1280.50">
    <property type="match status" value="1"/>
</dbReference>
<accession>A0A3B3XTQ4</accession>
<evidence type="ECO:0000313" key="2">
    <source>
        <dbReference type="Ensembl" id="ENSPMEP00000018300.1"/>
    </source>
</evidence>
<feature type="domain" description="F-box" evidence="1">
    <location>
        <begin position="49"/>
        <end position="95"/>
    </location>
</feature>
<dbReference type="SMART" id="SM00256">
    <property type="entry name" value="FBOX"/>
    <property type="match status" value="1"/>
</dbReference>
<evidence type="ECO:0000313" key="3">
    <source>
        <dbReference type="Proteomes" id="UP000261480"/>
    </source>
</evidence>
<dbReference type="InterPro" id="IPR036047">
    <property type="entry name" value="F-box-like_dom_sf"/>
</dbReference>
<evidence type="ECO:0000259" key="1">
    <source>
        <dbReference type="PROSITE" id="PS50181"/>
    </source>
</evidence>
<dbReference type="AlphaFoldDB" id="A0A3B3XTQ4"/>
<organism evidence="2 3">
    <name type="scientific">Poecilia mexicana</name>
    <dbReference type="NCBI Taxonomy" id="48701"/>
    <lineage>
        <taxon>Eukaryota</taxon>
        <taxon>Metazoa</taxon>
        <taxon>Chordata</taxon>
        <taxon>Craniata</taxon>
        <taxon>Vertebrata</taxon>
        <taxon>Euteleostomi</taxon>
        <taxon>Actinopterygii</taxon>
        <taxon>Neopterygii</taxon>
        <taxon>Teleostei</taxon>
        <taxon>Neoteleostei</taxon>
        <taxon>Acanthomorphata</taxon>
        <taxon>Ovalentaria</taxon>
        <taxon>Atherinomorphae</taxon>
        <taxon>Cyprinodontiformes</taxon>
        <taxon>Poeciliidae</taxon>
        <taxon>Poeciliinae</taxon>
        <taxon>Poecilia</taxon>
    </lineage>
</organism>
<dbReference type="STRING" id="48701.ENSPMEP00000018300"/>
<keyword evidence="3" id="KW-1185">Reference proteome</keyword>
<dbReference type="Proteomes" id="UP000261480">
    <property type="component" value="Unplaced"/>
</dbReference>
<dbReference type="SUPFAM" id="SSF81383">
    <property type="entry name" value="F-box domain"/>
    <property type="match status" value="1"/>
</dbReference>
<reference evidence="2" key="2">
    <citation type="submission" date="2025-09" db="UniProtKB">
        <authorList>
            <consortium name="Ensembl"/>
        </authorList>
    </citation>
    <scope>IDENTIFICATION</scope>
</reference>
<dbReference type="PROSITE" id="PS50181">
    <property type="entry name" value="FBOX"/>
    <property type="match status" value="1"/>
</dbReference>
<dbReference type="Ensembl" id="ENSPMET00000027376.1">
    <property type="protein sequence ID" value="ENSPMEP00000018300.1"/>
    <property type="gene ID" value="ENSPMEG00000021237.1"/>
</dbReference>
<proteinExistence type="predicted"/>
<dbReference type="InterPro" id="IPR001810">
    <property type="entry name" value="F-box_dom"/>
</dbReference>